<proteinExistence type="predicted"/>
<evidence type="ECO:0000313" key="1">
    <source>
        <dbReference type="Proteomes" id="UP000887565"/>
    </source>
</evidence>
<dbReference type="AlphaFoldDB" id="A0A915JJY3"/>
<sequence>MHISNVLNIDYKSDPDMHGKNFPGESLDFLSRGKKTSLSCDYRTYEKNLKDSELGVSNSPPLSFASRFFFPVPDK</sequence>
<protein>
    <submittedName>
        <fullName evidence="2">Uncharacterized protein</fullName>
    </submittedName>
</protein>
<reference evidence="2" key="1">
    <citation type="submission" date="2022-11" db="UniProtKB">
        <authorList>
            <consortium name="WormBaseParasite"/>
        </authorList>
    </citation>
    <scope>IDENTIFICATION</scope>
</reference>
<name>A0A915JJY3_ROMCU</name>
<keyword evidence="1" id="KW-1185">Reference proteome</keyword>
<dbReference type="Proteomes" id="UP000887565">
    <property type="component" value="Unplaced"/>
</dbReference>
<accession>A0A915JJY3</accession>
<organism evidence="1 2">
    <name type="scientific">Romanomermis culicivorax</name>
    <name type="common">Nematode worm</name>
    <dbReference type="NCBI Taxonomy" id="13658"/>
    <lineage>
        <taxon>Eukaryota</taxon>
        <taxon>Metazoa</taxon>
        <taxon>Ecdysozoa</taxon>
        <taxon>Nematoda</taxon>
        <taxon>Enoplea</taxon>
        <taxon>Dorylaimia</taxon>
        <taxon>Mermithida</taxon>
        <taxon>Mermithoidea</taxon>
        <taxon>Mermithidae</taxon>
        <taxon>Romanomermis</taxon>
    </lineage>
</organism>
<dbReference type="WBParaSite" id="nRc.2.0.1.t26470-RA">
    <property type="protein sequence ID" value="nRc.2.0.1.t26470-RA"/>
    <property type="gene ID" value="nRc.2.0.1.g26470"/>
</dbReference>
<evidence type="ECO:0000313" key="2">
    <source>
        <dbReference type="WBParaSite" id="nRc.2.0.1.t26470-RA"/>
    </source>
</evidence>